<sequence>MNGESALKSSVLHPPPSICFNRNHTRVD</sequence>
<accession>A0ACC0X6G0</accession>
<reference evidence="2" key="1">
    <citation type="journal article" date="2023" name="G3 (Bethesda)">
        <title>Genome assembly and association tests identify interacting loci associated with vigor, precocity, and sex in interspecific pistachio rootstocks.</title>
        <authorList>
            <person name="Palmer W."/>
            <person name="Jacygrad E."/>
            <person name="Sagayaradj S."/>
            <person name="Cavanaugh K."/>
            <person name="Han R."/>
            <person name="Bertier L."/>
            <person name="Beede B."/>
            <person name="Kafkas S."/>
            <person name="Golino D."/>
            <person name="Preece J."/>
            <person name="Michelmore R."/>
        </authorList>
    </citation>
    <scope>NUCLEOTIDE SEQUENCE [LARGE SCALE GENOMIC DNA]</scope>
</reference>
<name>A0ACC0X6G0_9ROSI</name>
<proteinExistence type="predicted"/>
<dbReference type="Proteomes" id="UP001163603">
    <property type="component" value="Chromosome 14"/>
</dbReference>
<keyword evidence="2" id="KW-1185">Reference proteome</keyword>
<evidence type="ECO:0000313" key="1">
    <source>
        <dbReference type="EMBL" id="KAJ0011223.1"/>
    </source>
</evidence>
<evidence type="ECO:0000313" key="2">
    <source>
        <dbReference type="Proteomes" id="UP001163603"/>
    </source>
</evidence>
<organism evidence="1 2">
    <name type="scientific">Pistacia integerrima</name>
    <dbReference type="NCBI Taxonomy" id="434235"/>
    <lineage>
        <taxon>Eukaryota</taxon>
        <taxon>Viridiplantae</taxon>
        <taxon>Streptophyta</taxon>
        <taxon>Embryophyta</taxon>
        <taxon>Tracheophyta</taxon>
        <taxon>Spermatophyta</taxon>
        <taxon>Magnoliopsida</taxon>
        <taxon>eudicotyledons</taxon>
        <taxon>Gunneridae</taxon>
        <taxon>Pentapetalae</taxon>
        <taxon>rosids</taxon>
        <taxon>malvids</taxon>
        <taxon>Sapindales</taxon>
        <taxon>Anacardiaceae</taxon>
        <taxon>Pistacia</taxon>
    </lineage>
</organism>
<dbReference type="EMBL" id="CM047749">
    <property type="protein sequence ID" value="KAJ0011223.1"/>
    <property type="molecule type" value="Genomic_DNA"/>
</dbReference>
<comment type="caution">
    <text evidence="1">The sequence shown here is derived from an EMBL/GenBank/DDBJ whole genome shotgun (WGS) entry which is preliminary data.</text>
</comment>
<gene>
    <name evidence="1" type="ORF">Pint_34124</name>
</gene>
<protein>
    <submittedName>
        <fullName evidence="1">Uncharacterized protein</fullName>
    </submittedName>
</protein>